<evidence type="ECO:0000313" key="3">
    <source>
        <dbReference type="Proteomes" id="UP000838412"/>
    </source>
</evidence>
<keyword evidence="3" id="KW-1185">Reference proteome</keyword>
<name>A0A8J9YVA5_BRALA</name>
<accession>A0A8J9YVA5</accession>
<gene>
    <name evidence="2" type="primary">Hypp6647</name>
    <name evidence="2" type="ORF">BLAG_LOCUS5686</name>
</gene>
<dbReference type="PANTHER" id="PTHR24401:SF29">
    <property type="entry name" value="SI:CH211-243P7.3-RELATED"/>
    <property type="match status" value="1"/>
</dbReference>
<dbReference type="PANTHER" id="PTHR24401">
    <property type="entry name" value="SI:CH211-243P7.3-RELATED"/>
    <property type="match status" value="1"/>
</dbReference>
<dbReference type="Proteomes" id="UP000838412">
    <property type="component" value="Chromosome 12"/>
</dbReference>
<organism evidence="2 3">
    <name type="scientific">Branchiostoma lanceolatum</name>
    <name type="common">Common lancelet</name>
    <name type="synonym">Amphioxus lanceolatum</name>
    <dbReference type="NCBI Taxonomy" id="7740"/>
    <lineage>
        <taxon>Eukaryota</taxon>
        <taxon>Metazoa</taxon>
        <taxon>Chordata</taxon>
        <taxon>Cephalochordata</taxon>
        <taxon>Leptocardii</taxon>
        <taxon>Amphioxiformes</taxon>
        <taxon>Branchiostomatidae</taxon>
        <taxon>Branchiostoma</taxon>
    </lineage>
</organism>
<evidence type="ECO:0000259" key="1">
    <source>
        <dbReference type="Pfam" id="PF20499"/>
    </source>
</evidence>
<dbReference type="AlphaFoldDB" id="A0A8J9YVA5"/>
<dbReference type="OrthoDB" id="10072098at2759"/>
<reference evidence="2" key="1">
    <citation type="submission" date="2022-01" db="EMBL/GenBank/DDBJ databases">
        <authorList>
            <person name="Braso-Vives M."/>
        </authorList>
    </citation>
    <scope>NUCLEOTIDE SEQUENCE</scope>
</reference>
<feature type="domain" description="DUF6729" evidence="1">
    <location>
        <begin position="53"/>
        <end position="120"/>
    </location>
</feature>
<proteinExistence type="predicted"/>
<dbReference type="EMBL" id="OV696697">
    <property type="protein sequence ID" value="CAH1242390.1"/>
    <property type="molecule type" value="Genomic_DNA"/>
</dbReference>
<dbReference type="Pfam" id="PF20499">
    <property type="entry name" value="DUF6729"/>
    <property type="match status" value="1"/>
</dbReference>
<evidence type="ECO:0000313" key="2">
    <source>
        <dbReference type="EMBL" id="CAH1242390.1"/>
    </source>
</evidence>
<protein>
    <submittedName>
        <fullName evidence="2">Hypp6647 protein</fullName>
    </submittedName>
</protein>
<sequence length="329" mass="37048">MPRRLWHVKLFCPHEGCKQVKLTSAGVYPHVHQVLDIDSNYNLAAEYLVCKNCLGNSSTQLRKKLMEQHTELWMSKTMGYLTDCEAFKNVTASPPEFADPPSFVPIPKFRWLLNVYVRDIKERLEAVKASITSTFGSVLKMDSTKKMVRKLAGHASERHFRVIRVLVVMLEHIVCLAEQDWMNSLSVRQPIRAHTLSLLQCNGLDGQFRREAADTYSKYPGPAAETEGTGGIHNETVRLTPLQEADNFLQLQQDLIDALKPRSTTPMFMAMGLLGERLSSKAKYAIFAVTPRKTSARVYALPEDLELLSVCIIAEFGWDSLVIGMMGSS</sequence>
<dbReference type="InterPro" id="IPR046616">
    <property type="entry name" value="DUF6729"/>
</dbReference>